<dbReference type="OrthoDB" id="964888at2"/>
<accession>A0A5M8Q8Y3</accession>
<organism evidence="1 2">
    <name type="scientific">Dyadobacter flavalbus</name>
    <dbReference type="NCBI Taxonomy" id="2579942"/>
    <lineage>
        <taxon>Bacteria</taxon>
        <taxon>Pseudomonadati</taxon>
        <taxon>Bacteroidota</taxon>
        <taxon>Cytophagia</taxon>
        <taxon>Cytophagales</taxon>
        <taxon>Spirosomataceae</taxon>
        <taxon>Dyadobacter</taxon>
    </lineage>
</organism>
<name>A0A5M8Q8Y3_9BACT</name>
<comment type="caution">
    <text evidence="1">The sequence shown here is derived from an EMBL/GenBank/DDBJ whole genome shotgun (WGS) entry which is preliminary data.</text>
</comment>
<dbReference type="Proteomes" id="UP000323994">
    <property type="component" value="Unassembled WGS sequence"/>
</dbReference>
<gene>
    <name evidence="1" type="ORF">FEM33_24970</name>
</gene>
<dbReference type="EMBL" id="VBSN01000073">
    <property type="protein sequence ID" value="KAA6431561.1"/>
    <property type="molecule type" value="Genomic_DNA"/>
</dbReference>
<reference evidence="1 2" key="1">
    <citation type="submission" date="2019-05" db="EMBL/GenBank/DDBJ databases">
        <authorList>
            <person name="Qu J.-H."/>
        </authorList>
    </citation>
    <scope>NUCLEOTIDE SEQUENCE [LARGE SCALE GENOMIC DNA]</scope>
    <source>
        <strain evidence="1 2">NS28</strain>
    </source>
</reference>
<evidence type="ECO:0008006" key="3">
    <source>
        <dbReference type="Google" id="ProtNLM"/>
    </source>
</evidence>
<protein>
    <recommendedName>
        <fullName evidence="3">Lipoprotein</fullName>
    </recommendedName>
</protein>
<dbReference type="AlphaFoldDB" id="A0A5M8Q8Y3"/>
<proteinExistence type="predicted"/>
<evidence type="ECO:0000313" key="2">
    <source>
        <dbReference type="Proteomes" id="UP000323994"/>
    </source>
</evidence>
<dbReference type="RefSeq" id="WP_139014690.1">
    <property type="nucleotide sequence ID" value="NZ_VBSN01000073.1"/>
</dbReference>
<dbReference type="PROSITE" id="PS51257">
    <property type="entry name" value="PROKAR_LIPOPROTEIN"/>
    <property type="match status" value="1"/>
</dbReference>
<sequence length="121" mass="13270">MKNIDFKGRILSFLSITVLLFALSCQKEDPKPDCGCDGKTYKKVENAKAVYHGNGVFTIAKEASSGNIYTVACKADSAWQKSADLKIPDYIISGNLKSNCSFEITLIALPDYIQITAIKKL</sequence>
<keyword evidence="2" id="KW-1185">Reference proteome</keyword>
<evidence type="ECO:0000313" key="1">
    <source>
        <dbReference type="EMBL" id="KAA6431561.1"/>
    </source>
</evidence>